<evidence type="ECO:0000313" key="2">
    <source>
        <dbReference type="EMBL" id="ABO55061.1"/>
    </source>
</evidence>
<gene>
    <name evidence="2" type="ordered locus">Bcep1808_2059</name>
</gene>
<organism evidence="2 3">
    <name type="scientific">Burkholderia vietnamiensis (strain G4 / LMG 22486)</name>
    <name type="common">Burkholderia cepacia (strain R1808)</name>
    <dbReference type="NCBI Taxonomy" id="269482"/>
    <lineage>
        <taxon>Bacteria</taxon>
        <taxon>Pseudomonadati</taxon>
        <taxon>Pseudomonadota</taxon>
        <taxon>Betaproteobacteria</taxon>
        <taxon>Burkholderiales</taxon>
        <taxon>Burkholderiaceae</taxon>
        <taxon>Burkholderia</taxon>
        <taxon>Burkholderia cepacia complex</taxon>
    </lineage>
</organism>
<name>A4JFK8_BURVG</name>
<dbReference type="AlphaFoldDB" id="A4JFK8"/>
<reference evidence="3" key="1">
    <citation type="submission" date="2007-03" db="EMBL/GenBank/DDBJ databases">
        <title>Complete sequence of chromosome 1 of Burkholderia vietnamiensis G4.</title>
        <authorList>
            <consortium name="US DOE Joint Genome Institute"/>
            <person name="Copeland A."/>
            <person name="Lucas S."/>
            <person name="Lapidus A."/>
            <person name="Barry K."/>
            <person name="Detter J.C."/>
            <person name="Glavina del Rio T."/>
            <person name="Hammon N."/>
            <person name="Israni S."/>
            <person name="Dalin E."/>
            <person name="Tice H."/>
            <person name="Pitluck S."/>
            <person name="Chain P."/>
            <person name="Malfatti S."/>
            <person name="Shin M."/>
            <person name="Vergez L."/>
            <person name="Schmutz J."/>
            <person name="Larimer F."/>
            <person name="Land M."/>
            <person name="Hauser L."/>
            <person name="Kyrpides N."/>
            <person name="Tiedje J."/>
            <person name="Richardson P."/>
        </authorList>
    </citation>
    <scope>NUCLEOTIDE SEQUENCE [LARGE SCALE GENOMIC DNA]</scope>
    <source>
        <strain evidence="3">G4 / LMG 22486</strain>
    </source>
</reference>
<feature type="compositionally biased region" description="Basic and acidic residues" evidence="1">
    <location>
        <begin position="84"/>
        <end position="108"/>
    </location>
</feature>
<evidence type="ECO:0000313" key="3">
    <source>
        <dbReference type="Proteomes" id="UP000002287"/>
    </source>
</evidence>
<dbReference type="EMBL" id="CP000614">
    <property type="protein sequence ID" value="ABO55061.1"/>
    <property type="molecule type" value="Genomic_DNA"/>
</dbReference>
<evidence type="ECO:0000256" key="1">
    <source>
        <dbReference type="SAM" id="MobiDB-lite"/>
    </source>
</evidence>
<dbReference type="KEGG" id="bvi:Bcep1808_2059"/>
<dbReference type="HOGENOM" id="CLU_1692214_0_0_4"/>
<feature type="region of interest" description="Disordered" evidence="1">
    <location>
        <begin position="84"/>
        <end position="112"/>
    </location>
</feature>
<accession>A4JFK8</accession>
<dbReference type="Proteomes" id="UP000002287">
    <property type="component" value="Chromosome 1"/>
</dbReference>
<proteinExistence type="predicted"/>
<sequence length="155" mass="17349">MMDLQLATGRSVEGAFNRSFAAINAKVDRIDTKGDRLENKLDRALELLAVVVRQRDESNAQQAEIIANQNATLRKLSNLAAAVDEAREREDARHNERKELDEKREEQAVQRSNKVLDGMKLVRDALENVFQAIKGGPPRHQTSSPAPRERPGAAR</sequence>
<feature type="region of interest" description="Disordered" evidence="1">
    <location>
        <begin position="131"/>
        <end position="155"/>
    </location>
</feature>
<protein>
    <submittedName>
        <fullName evidence="2">Uncharacterized protein</fullName>
    </submittedName>
</protein>